<dbReference type="CDD" id="cd06223">
    <property type="entry name" value="PRTases_typeI"/>
    <property type="match status" value="1"/>
</dbReference>
<evidence type="ECO:0000313" key="2">
    <source>
        <dbReference type="EMBL" id="MPY38539.1"/>
    </source>
</evidence>
<name>A0A5N8VU75_9ACTN</name>
<evidence type="ECO:0000313" key="3">
    <source>
        <dbReference type="Proteomes" id="UP000326979"/>
    </source>
</evidence>
<dbReference type="Pfam" id="PF00156">
    <property type="entry name" value="Pribosyltran"/>
    <property type="match status" value="1"/>
</dbReference>
<dbReference type="InterPro" id="IPR000836">
    <property type="entry name" value="PRTase_dom"/>
</dbReference>
<dbReference type="RefSeq" id="WP_152779213.1">
    <property type="nucleotide sequence ID" value="NZ_BAABEQ010000091.1"/>
</dbReference>
<dbReference type="AlphaFoldDB" id="A0A5N8VU75"/>
<evidence type="ECO:0000259" key="1">
    <source>
        <dbReference type="Pfam" id="PF00156"/>
    </source>
</evidence>
<dbReference type="Gene3D" id="3.30.1870.10">
    <property type="entry name" value="EreA-like, domain 2"/>
    <property type="match status" value="1"/>
</dbReference>
<dbReference type="SUPFAM" id="SSF53271">
    <property type="entry name" value="PRTase-like"/>
    <property type="match status" value="1"/>
</dbReference>
<reference evidence="2 3" key="1">
    <citation type="submission" date="2019-07" db="EMBL/GenBank/DDBJ databases">
        <title>New species of Amycolatopsis and Streptomyces.</title>
        <authorList>
            <person name="Duangmal K."/>
            <person name="Teo W.F.A."/>
            <person name="Lipun K."/>
        </authorList>
    </citation>
    <scope>NUCLEOTIDE SEQUENCE [LARGE SCALE GENOMIC DNA]</scope>
    <source>
        <strain evidence="2 3">TISTR 2346</strain>
    </source>
</reference>
<dbReference type="Proteomes" id="UP000326979">
    <property type="component" value="Unassembled WGS sequence"/>
</dbReference>
<dbReference type="PANTHER" id="PTHR31299:SF0">
    <property type="entry name" value="ESTERASE, PUTATIVE (AFU_ORTHOLOGUE AFUA_1G05850)-RELATED"/>
    <property type="match status" value="1"/>
</dbReference>
<protein>
    <submittedName>
        <fullName evidence="2">Erythromycin esterase</fullName>
    </submittedName>
</protein>
<dbReference type="Gene3D" id="3.30.1310.20">
    <property type="entry name" value="PRTase-like"/>
    <property type="match status" value="1"/>
</dbReference>
<keyword evidence="3" id="KW-1185">Reference proteome</keyword>
<dbReference type="PANTHER" id="PTHR31299">
    <property type="entry name" value="ESTERASE, PUTATIVE (AFU_ORTHOLOGUE AFUA_1G05850)-RELATED"/>
    <property type="match status" value="1"/>
</dbReference>
<dbReference type="OrthoDB" id="9810066at2"/>
<feature type="domain" description="Phosphoribosyltransferase" evidence="1">
    <location>
        <begin position="29"/>
        <end position="192"/>
    </location>
</feature>
<dbReference type="InterPro" id="IPR007815">
    <property type="entry name" value="Emycin_Estase"/>
</dbReference>
<sequence>MQERLFRDRRDAGQVLAGLLEHHRGAPGLIVLALPRGGVPVAYEVAAELGAPLDVFLVRKLGVPGQEEVAMGAIADGGVLVLNDDVIRGMGLLPVTVRAAVEREGRELLRREDAYREGRPAPELAGRTVILVDDGLATGASMRAAIHALRRHRPTRVVVAVPAAPEATCQELSDMVDEVVCATTPSPFFAVGASYWDFAQTTDEEVRDLLRVASRHPAAPGAQPRGDVAVIRAEAAPTEDGVPSDELLFDLVGDAHYVLIGEASHGTHEFYAARARMTRRLIEERGFCAVAAEADWPDAYRVNRYVRGRSEDATAEESLRGFRRFPTWMWRNAAVLDFAGWLRQHNERYGRDDERAKAGFYGLDLYSLYRSVEEVITYLDRVDPDAAARARERYSCFDHYQGGEDDAQSWGFEAAFGAGETCEQEVVDQLVDLQRHASDYARRDGLLAEDELFYAHQNALLVRNAAEYYRTMFGGQVSSWNLRDRHMTETLEALSEHLSRQRGTPAKVVVWEHNSHIGDARVTEAASRGEVNVGRLVREAHPHDCRLLGFTTYTGTVTAADDWGGPAERKRVRPALADSVEELFHEVGEKEFLLAFDHAPRTAAALRTARLERAIGVIYRPHTERASHYFRARMADQFDAVIHIDETRALEPLERTARWTEGEVPETYPAGV</sequence>
<accession>A0A5N8VU75</accession>
<comment type="caution">
    <text evidence="2">The sequence shown here is derived from an EMBL/GenBank/DDBJ whole genome shotgun (WGS) entry which is preliminary data.</text>
</comment>
<dbReference type="CDD" id="cd14728">
    <property type="entry name" value="Ere-like"/>
    <property type="match status" value="1"/>
</dbReference>
<proteinExistence type="predicted"/>
<dbReference type="GO" id="GO:0046677">
    <property type="term" value="P:response to antibiotic"/>
    <property type="evidence" value="ECO:0007669"/>
    <property type="project" value="InterPro"/>
</dbReference>
<dbReference type="InterPro" id="IPR052036">
    <property type="entry name" value="Hydrolase/PRTase-associated"/>
</dbReference>
<dbReference type="InterPro" id="IPR029057">
    <property type="entry name" value="PRTase-like"/>
</dbReference>
<organism evidence="2 3">
    <name type="scientific">Streptomyces phyllanthi</name>
    <dbReference type="NCBI Taxonomy" id="1803180"/>
    <lineage>
        <taxon>Bacteria</taxon>
        <taxon>Bacillati</taxon>
        <taxon>Actinomycetota</taxon>
        <taxon>Actinomycetes</taxon>
        <taxon>Kitasatosporales</taxon>
        <taxon>Streptomycetaceae</taxon>
        <taxon>Streptomyces</taxon>
    </lineage>
</organism>
<dbReference type="EMBL" id="VJZE01000002">
    <property type="protein sequence ID" value="MPY38539.1"/>
    <property type="molecule type" value="Genomic_DNA"/>
</dbReference>
<dbReference type="Pfam" id="PF05139">
    <property type="entry name" value="Erythro_esteras"/>
    <property type="match status" value="1"/>
</dbReference>
<dbReference type="Gene3D" id="3.40.1660.10">
    <property type="entry name" value="EreA-like (biosynthetic domain)"/>
    <property type="match status" value="1"/>
</dbReference>
<gene>
    <name evidence="2" type="ORF">FNH04_00740</name>
</gene>
<dbReference type="Gene3D" id="1.20.1440.30">
    <property type="entry name" value="Biosynthetic Protein domain"/>
    <property type="match status" value="1"/>
</dbReference>
<dbReference type="SUPFAM" id="SSF159501">
    <property type="entry name" value="EreA/ChaN-like"/>
    <property type="match status" value="1"/>
</dbReference>
<dbReference type="Gene3D" id="3.40.50.2020">
    <property type="match status" value="1"/>
</dbReference>